<dbReference type="GO" id="GO:0005524">
    <property type="term" value="F:ATP binding"/>
    <property type="evidence" value="ECO:0007669"/>
    <property type="project" value="UniProtKB-KW"/>
</dbReference>
<evidence type="ECO:0000256" key="6">
    <source>
        <dbReference type="ARBA" id="ARBA00022840"/>
    </source>
</evidence>
<dbReference type="GO" id="GO:0034511">
    <property type="term" value="F:U3 snoRNA binding"/>
    <property type="evidence" value="ECO:0007669"/>
    <property type="project" value="TreeGrafter"/>
</dbReference>
<keyword evidence="6" id="KW-0067">ATP-binding</keyword>
<evidence type="ECO:0000256" key="3">
    <source>
        <dbReference type="ARBA" id="ARBA00022553"/>
    </source>
</evidence>
<dbReference type="PhylomeDB" id="A0A0G4FYK4"/>
<dbReference type="FunCoup" id="A0A0G4FYK4">
    <property type="interactions" value="615"/>
</dbReference>
<accession>A0A0G4FYK4</accession>
<dbReference type="Proteomes" id="UP000041254">
    <property type="component" value="Unassembled WGS sequence"/>
</dbReference>
<feature type="compositionally biased region" description="Polar residues" evidence="12">
    <location>
        <begin position="551"/>
        <end position="562"/>
    </location>
</feature>
<dbReference type="VEuPathDB" id="CryptoDB:Vbra_6090"/>
<dbReference type="SMART" id="SM00785">
    <property type="entry name" value="AARP2CN"/>
    <property type="match status" value="1"/>
</dbReference>
<evidence type="ECO:0000256" key="12">
    <source>
        <dbReference type="SAM" id="MobiDB-lite"/>
    </source>
</evidence>
<keyword evidence="4" id="KW-0547">Nucleotide-binding</keyword>
<feature type="region of interest" description="Disordered" evidence="12">
    <location>
        <begin position="781"/>
        <end position="823"/>
    </location>
</feature>
<dbReference type="STRING" id="1169540.A0A0G4FYK4"/>
<dbReference type="FunFam" id="3.40.50.300:FF:000105">
    <property type="entry name" value="BMS1 ribosome biogenesis factor"/>
    <property type="match status" value="1"/>
</dbReference>
<evidence type="ECO:0000256" key="10">
    <source>
        <dbReference type="ARBA" id="ARBA00061391"/>
    </source>
</evidence>
<dbReference type="GO" id="GO:0032040">
    <property type="term" value="C:small-subunit processome"/>
    <property type="evidence" value="ECO:0007669"/>
    <property type="project" value="UniProtKB-ARBA"/>
</dbReference>
<sequence length="1243" mass="140677">MDSGEAKAKKQHKPKSGGAKVKREKKEKDLKSADRHNPRAFSFSGGATSVRRTVQRSLELQAKREKAEVIDKTPDVPPPFIVVVQGPPKVGKTTLIRSLVKHYCKHSLSDVRGPVTLVSSKSRRLTFVECPKDMHTMLDLAKIADLVLLMIDASFGFEMETFEFLNLLQVHGFPRILGVLTHLDSFQDNKRLRKTKKKMKNRFWTEIYDGAKLFYLSGLQYGRYNKTEIANLARFVAVQKFAPLSWRSAHPYLLSLRFEEQTPPHLPPTHDRTAWFYGYIKGARFREGQMVHIPGAGDFPITNITESLDPCQPPEDNRVRKDGKKGEVGSRTMRTLKARHRSIYAPGCDVGTVAFDADAMYIKLPDHKVAFTRADALQAGTSGSKDKEDEDQDEESDGDSDEEEEEEDENGEPDDVVEEEDLPEAVALVRNLQVAESKLDEAVRSQKLQLLPRSSRLINHDQDDVDSDDMEEDDDDEEEEPTETTVHAADGRVRRRVLFDKKVSDRQRRIKEKLDPSRLDEETGNQSEKERQRIQAELDDDDYDDDIDQEMMQTDESWQLDTNNHKDNHADMANGLPDDEDEEPAQLEPAAADEPDLAEQARLRFERPPSLSELVYGGDGPPERRWELLSRSWGGRKGRQGVDKACASGGGGLWQGLQYGLDREESDHQRLSLFEDDESDEEEMAAKVPEGAPSSLLGYIPPDVPLADGSDCSKIPLLAFVASVAPTMQPDTDARQDETHSDAPSPSLSFSTPESLLHIDRLWTPSTLAALKATFFITGGGLDEDDKAANNDKQAAEEKPKVEQAEAETGEKTEEEKRRERAERQALISEAVGMPSETGQGLAIGTYVRVTVEGIPPAWMETLQKDPFRPVLLGGILPGESGLGMMQVKIKKHRWAPRILKANDVLLVSMGWRRFQSLPLYAIEDRNGIRTRMLKYTPEHLHCTCTFYGPTTPPSTGVVAIRRWDPVVNFRVSATGVVLETSPEFKIVKKLKLVGEPYKIFKNTAFIKNMFSSSFEVSKCIGAKLQTVSGIRGQIKKSLDDRGSFRATFEDRILMSDIVICKAWIKVEPKRFYNPVLDVGTTEGKEGGWRRMKTIAELRQERQVPIPHTPDSDYGAKPYRPPRKFNPLKIPKELQKNLPFASKPKLDQKQKRKTDLVSRMTRVGLSDYEKSVATLLGRLHTIQKNRVRLKQETSQRKRLLKQKLAAKDEARRAAKRRELKRDYYRMKGKEEAKMRKKMRLDDE</sequence>
<keyword evidence="7" id="KW-0342">GTP-binding</keyword>
<comment type="subcellular location">
    <subcellularLocation>
        <location evidence="1">Nucleus</location>
        <location evidence="1">Nucleolus</location>
    </subcellularLocation>
</comment>
<keyword evidence="2" id="KW-0690">Ribosome biogenesis</keyword>
<dbReference type="GO" id="GO:0005654">
    <property type="term" value="C:nucleoplasm"/>
    <property type="evidence" value="ECO:0007669"/>
    <property type="project" value="UniProtKB-ARBA"/>
</dbReference>
<comment type="similarity">
    <text evidence="10">Belongs to the TRAFAC class translation factor GTPase superfamily. Bms1-like GTPase family. BMS1 subfamily.</text>
</comment>
<evidence type="ECO:0000256" key="4">
    <source>
        <dbReference type="ARBA" id="ARBA00022741"/>
    </source>
</evidence>
<gene>
    <name evidence="14" type="ORF">Vbra_6090</name>
</gene>
<feature type="compositionally biased region" description="Polar residues" evidence="12">
    <location>
        <begin position="742"/>
        <end position="752"/>
    </location>
</feature>
<evidence type="ECO:0000256" key="2">
    <source>
        <dbReference type="ARBA" id="ARBA00022517"/>
    </source>
</evidence>
<evidence type="ECO:0000256" key="5">
    <source>
        <dbReference type="ARBA" id="ARBA00022801"/>
    </source>
</evidence>
<dbReference type="Pfam" id="PF08142">
    <property type="entry name" value="AARP2CN"/>
    <property type="match status" value="1"/>
</dbReference>
<feature type="region of interest" description="Disordered" evidence="12">
    <location>
        <begin position="730"/>
        <end position="752"/>
    </location>
</feature>
<dbReference type="InParanoid" id="A0A0G4FYK4"/>
<dbReference type="SUPFAM" id="SSF52540">
    <property type="entry name" value="P-loop containing nucleoside triphosphate hydrolases"/>
    <property type="match status" value="1"/>
</dbReference>
<feature type="compositionally biased region" description="Basic and acidic residues" evidence="12">
    <location>
        <begin position="787"/>
        <end position="823"/>
    </location>
</feature>
<dbReference type="EMBL" id="CDMY01000520">
    <property type="protein sequence ID" value="CEM20122.1"/>
    <property type="molecule type" value="Genomic_DNA"/>
</dbReference>
<evidence type="ECO:0000313" key="15">
    <source>
        <dbReference type="Proteomes" id="UP000041254"/>
    </source>
</evidence>
<dbReference type="PROSITE" id="PS51714">
    <property type="entry name" value="G_BMS1"/>
    <property type="match status" value="1"/>
</dbReference>
<feature type="compositionally biased region" description="Acidic residues" evidence="12">
    <location>
        <begin position="537"/>
        <end position="549"/>
    </location>
</feature>
<keyword evidence="3" id="KW-0597">Phosphoprotein</keyword>
<dbReference type="PANTHER" id="PTHR12858:SF2">
    <property type="entry name" value="RIBOSOME BIOGENESIS PROTEIN BMS1 HOMOLOG"/>
    <property type="match status" value="1"/>
</dbReference>
<dbReference type="InterPro" id="IPR030387">
    <property type="entry name" value="G_Bms1/Tsr1_dom"/>
</dbReference>
<dbReference type="InterPro" id="IPR027417">
    <property type="entry name" value="P-loop_NTPase"/>
</dbReference>
<name>A0A0G4FYK4_VITBC</name>
<dbReference type="InterPro" id="IPR037875">
    <property type="entry name" value="Bms1_N"/>
</dbReference>
<reference evidence="14 15" key="1">
    <citation type="submission" date="2014-11" db="EMBL/GenBank/DDBJ databases">
        <authorList>
            <person name="Zhu J."/>
            <person name="Qi W."/>
            <person name="Song R."/>
        </authorList>
    </citation>
    <scope>NUCLEOTIDE SEQUENCE [LARGE SCALE GENOMIC DNA]</scope>
</reference>
<dbReference type="InterPro" id="IPR039761">
    <property type="entry name" value="Bms1/Tsr1"/>
</dbReference>
<evidence type="ECO:0000256" key="9">
    <source>
        <dbReference type="ARBA" id="ARBA00049117"/>
    </source>
</evidence>
<evidence type="ECO:0000259" key="13">
    <source>
        <dbReference type="PROSITE" id="PS51714"/>
    </source>
</evidence>
<dbReference type="GO" id="GO:0005525">
    <property type="term" value="F:GTP binding"/>
    <property type="evidence" value="ECO:0007669"/>
    <property type="project" value="UniProtKB-KW"/>
</dbReference>
<feature type="compositionally biased region" description="Acidic residues" evidence="12">
    <location>
        <begin position="463"/>
        <end position="482"/>
    </location>
</feature>
<feature type="region of interest" description="Disordered" evidence="12">
    <location>
        <begin position="1"/>
        <end position="47"/>
    </location>
</feature>
<feature type="compositionally biased region" description="Basic and acidic residues" evidence="12">
    <location>
        <begin position="732"/>
        <end position="741"/>
    </location>
</feature>
<keyword evidence="8" id="KW-0539">Nucleus</keyword>
<evidence type="ECO:0000256" key="1">
    <source>
        <dbReference type="ARBA" id="ARBA00004604"/>
    </source>
</evidence>
<dbReference type="GO" id="GO:0000479">
    <property type="term" value="P:endonucleolytic cleavage of tricistronic rRNA transcript (SSU-rRNA, 5.8S rRNA, LSU-rRNA)"/>
    <property type="evidence" value="ECO:0007669"/>
    <property type="project" value="TreeGrafter"/>
</dbReference>
<dbReference type="CDD" id="cd01882">
    <property type="entry name" value="BMS1"/>
    <property type="match status" value="1"/>
</dbReference>
<keyword evidence="15" id="KW-1185">Reference proteome</keyword>
<protein>
    <recommendedName>
        <fullName evidence="13">Bms1-type G domain-containing protein</fullName>
    </recommendedName>
</protein>
<feature type="compositionally biased region" description="Acidic residues" evidence="12">
    <location>
        <begin position="388"/>
        <end position="418"/>
    </location>
</feature>
<keyword evidence="11" id="KW-0175">Coiled coil</keyword>
<keyword evidence="5" id="KW-0378">Hydrolase</keyword>
<proteinExistence type="inferred from homology"/>
<feature type="compositionally biased region" description="Basic and acidic residues" evidence="12">
    <location>
        <begin position="315"/>
        <end position="328"/>
    </location>
</feature>
<feature type="region of interest" description="Disordered" evidence="12">
    <location>
        <begin position="454"/>
        <end position="623"/>
    </location>
</feature>
<dbReference type="GO" id="GO:0030686">
    <property type="term" value="C:90S preribosome"/>
    <property type="evidence" value="ECO:0007669"/>
    <property type="project" value="TreeGrafter"/>
</dbReference>
<evidence type="ECO:0000256" key="11">
    <source>
        <dbReference type="SAM" id="Coils"/>
    </source>
</evidence>
<dbReference type="Gene3D" id="3.40.50.300">
    <property type="entry name" value="P-loop containing nucleotide triphosphate hydrolases"/>
    <property type="match status" value="1"/>
</dbReference>
<dbReference type="AlphaFoldDB" id="A0A0G4FYK4"/>
<feature type="compositionally biased region" description="Acidic residues" evidence="12">
    <location>
        <begin position="577"/>
        <end position="597"/>
    </location>
</feature>
<dbReference type="InterPro" id="IPR007034">
    <property type="entry name" value="BMS1_TSR1_C"/>
</dbReference>
<dbReference type="Pfam" id="PF04950">
    <property type="entry name" value="RIBIOP_C"/>
    <property type="match status" value="1"/>
</dbReference>
<feature type="compositionally biased region" description="Basic residues" evidence="12">
    <location>
        <begin position="9"/>
        <end position="23"/>
    </location>
</feature>
<feature type="region of interest" description="Disordered" evidence="12">
    <location>
        <begin position="1105"/>
        <end position="1127"/>
    </location>
</feature>
<evidence type="ECO:0000313" key="14">
    <source>
        <dbReference type="EMBL" id="CEM20122.1"/>
    </source>
</evidence>
<feature type="domain" description="Bms1-type G" evidence="13">
    <location>
        <begin position="77"/>
        <end position="242"/>
    </location>
</feature>
<organism evidence="14 15">
    <name type="scientific">Vitrella brassicaformis (strain CCMP3155)</name>
    <dbReference type="NCBI Taxonomy" id="1169540"/>
    <lineage>
        <taxon>Eukaryota</taxon>
        <taxon>Sar</taxon>
        <taxon>Alveolata</taxon>
        <taxon>Colpodellida</taxon>
        <taxon>Vitrellaceae</taxon>
        <taxon>Vitrella</taxon>
    </lineage>
</organism>
<feature type="region of interest" description="Disordered" evidence="12">
    <location>
        <begin position="310"/>
        <end position="329"/>
    </location>
</feature>
<dbReference type="OrthoDB" id="10260897at2759"/>
<dbReference type="PANTHER" id="PTHR12858">
    <property type="entry name" value="RIBOSOME BIOGENESIS PROTEIN"/>
    <property type="match status" value="1"/>
</dbReference>
<feature type="compositionally biased region" description="Basic and acidic residues" evidence="12">
    <location>
        <begin position="24"/>
        <end position="37"/>
    </location>
</feature>
<feature type="compositionally biased region" description="Basic and acidic residues" evidence="12">
    <location>
        <begin position="489"/>
        <end position="536"/>
    </location>
</feature>
<comment type="catalytic activity">
    <reaction evidence="9">
        <text>GTP + H2O = GDP + phosphate + H(+)</text>
        <dbReference type="Rhea" id="RHEA:19669"/>
        <dbReference type="ChEBI" id="CHEBI:15377"/>
        <dbReference type="ChEBI" id="CHEBI:15378"/>
        <dbReference type="ChEBI" id="CHEBI:37565"/>
        <dbReference type="ChEBI" id="CHEBI:43474"/>
        <dbReference type="ChEBI" id="CHEBI:58189"/>
    </reaction>
    <physiologicalReaction direction="left-to-right" evidence="9">
        <dbReference type="Rhea" id="RHEA:19670"/>
    </physiologicalReaction>
</comment>
<evidence type="ECO:0000256" key="8">
    <source>
        <dbReference type="ARBA" id="ARBA00023242"/>
    </source>
</evidence>
<dbReference type="GO" id="GO:0003924">
    <property type="term" value="F:GTPase activity"/>
    <property type="evidence" value="ECO:0007669"/>
    <property type="project" value="TreeGrafter"/>
</dbReference>
<dbReference type="GO" id="GO:0000462">
    <property type="term" value="P:maturation of SSU-rRNA from tricistronic rRNA transcript (SSU-rRNA, 5.8S rRNA, LSU-rRNA)"/>
    <property type="evidence" value="ECO:0007669"/>
    <property type="project" value="TreeGrafter"/>
</dbReference>
<dbReference type="SMART" id="SM01362">
    <property type="entry name" value="DUF663"/>
    <property type="match status" value="1"/>
</dbReference>
<dbReference type="InterPro" id="IPR012948">
    <property type="entry name" value="AARP2CN"/>
</dbReference>
<evidence type="ECO:0000256" key="7">
    <source>
        <dbReference type="ARBA" id="ARBA00023134"/>
    </source>
</evidence>
<feature type="coiled-coil region" evidence="11">
    <location>
        <begin position="1189"/>
        <end position="1217"/>
    </location>
</feature>
<feature type="region of interest" description="Disordered" evidence="12">
    <location>
        <begin position="379"/>
        <end position="418"/>
    </location>
</feature>
<dbReference type="OMA" id="KLHVPMV"/>